<feature type="transmembrane region" description="Helical" evidence="1">
    <location>
        <begin position="44"/>
        <end position="64"/>
    </location>
</feature>
<accession>A0ABS7BLW8</accession>
<gene>
    <name evidence="3" type="ORF">KZ820_07080</name>
</gene>
<evidence type="ECO:0000256" key="1">
    <source>
        <dbReference type="SAM" id="Phobius"/>
    </source>
</evidence>
<organism evidence="3 4">
    <name type="scientific">Sphingomonas citri</name>
    <dbReference type="NCBI Taxonomy" id="2862499"/>
    <lineage>
        <taxon>Bacteria</taxon>
        <taxon>Pseudomonadati</taxon>
        <taxon>Pseudomonadota</taxon>
        <taxon>Alphaproteobacteria</taxon>
        <taxon>Sphingomonadales</taxon>
        <taxon>Sphingomonadaceae</taxon>
        <taxon>Sphingomonas</taxon>
    </lineage>
</organism>
<name>A0ABS7BLW8_9SPHN</name>
<keyword evidence="1" id="KW-1133">Transmembrane helix</keyword>
<dbReference type="InterPro" id="IPR006860">
    <property type="entry name" value="FecR"/>
</dbReference>
<dbReference type="Proteomes" id="UP000759103">
    <property type="component" value="Unassembled WGS sequence"/>
</dbReference>
<keyword evidence="4" id="KW-1185">Reference proteome</keyword>
<reference evidence="3 4" key="1">
    <citation type="submission" date="2021-07" db="EMBL/GenBank/DDBJ databases">
        <title>Sphingomonas sp.</title>
        <authorList>
            <person name="Feng G."/>
            <person name="Li J."/>
            <person name="Pan M."/>
        </authorList>
    </citation>
    <scope>NUCLEOTIDE SEQUENCE [LARGE SCALE GENOMIC DNA]</scope>
    <source>
        <strain evidence="3 4">RRHST34</strain>
    </source>
</reference>
<dbReference type="InterPro" id="IPR012373">
    <property type="entry name" value="Ferrdict_sens_TM"/>
</dbReference>
<evidence type="ECO:0000259" key="2">
    <source>
        <dbReference type="Pfam" id="PF04773"/>
    </source>
</evidence>
<sequence>MDDDPIWQALEGLRGSAVVREAREYAAAEQIRLRRAARWRHAAVNRWSLGGALAAAAAVAVLVMHPSTELYETQVGQMRQVALADGSVVRMNTGTAVRVRLGWFGRELDLVRGEAQFSVAHDASKPFRVKARGMSVTALGTAFDVVALPGRTAVTLMHGKVLVEAADDRREQDRQLTAPGEQVRLSGGSLSRPVRVRLDAALAWQRRLVDLSGLTLFDALAEVNRYSATKIVVAEPELQHAQISGVFRAGDVDAVSAALSTYFDLQVLRRDASQVVLGRRSAAVPGGKLIAS</sequence>
<evidence type="ECO:0000313" key="4">
    <source>
        <dbReference type="Proteomes" id="UP000759103"/>
    </source>
</evidence>
<dbReference type="Gene3D" id="2.60.120.1440">
    <property type="match status" value="1"/>
</dbReference>
<keyword evidence="1" id="KW-0472">Membrane</keyword>
<evidence type="ECO:0000313" key="3">
    <source>
        <dbReference type="EMBL" id="MBW6530495.1"/>
    </source>
</evidence>
<protein>
    <submittedName>
        <fullName evidence="3">FecR domain-containing protein</fullName>
    </submittedName>
</protein>
<dbReference type="Pfam" id="PF04773">
    <property type="entry name" value="FecR"/>
    <property type="match status" value="1"/>
</dbReference>
<dbReference type="EMBL" id="JAHXZN010000001">
    <property type="protein sequence ID" value="MBW6530495.1"/>
    <property type="molecule type" value="Genomic_DNA"/>
</dbReference>
<dbReference type="PIRSF" id="PIRSF018266">
    <property type="entry name" value="FecR"/>
    <property type="match status" value="1"/>
</dbReference>
<dbReference type="PANTHER" id="PTHR30273">
    <property type="entry name" value="PERIPLASMIC SIGNAL SENSOR AND SIGMA FACTOR ACTIVATOR FECR-RELATED"/>
    <property type="match status" value="1"/>
</dbReference>
<feature type="domain" description="FecR protein" evidence="2">
    <location>
        <begin position="71"/>
        <end position="161"/>
    </location>
</feature>
<keyword evidence="1" id="KW-0812">Transmembrane</keyword>
<comment type="caution">
    <text evidence="3">The sequence shown here is derived from an EMBL/GenBank/DDBJ whole genome shotgun (WGS) entry which is preliminary data.</text>
</comment>
<dbReference type="PANTHER" id="PTHR30273:SF2">
    <property type="entry name" value="PROTEIN FECR"/>
    <property type="match status" value="1"/>
</dbReference>
<proteinExistence type="predicted"/>
<dbReference type="RefSeq" id="WP_219747847.1">
    <property type="nucleotide sequence ID" value="NZ_JAHXZN010000001.1"/>
</dbReference>